<name>A0ABW8BW32_9GAMM</name>
<evidence type="ECO:0000313" key="4">
    <source>
        <dbReference type="Proteomes" id="UP001614338"/>
    </source>
</evidence>
<keyword evidence="1 2" id="KW-0732">Signal</keyword>
<evidence type="ECO:0000256" key="2">
    <source>
        <dbReference type="SAM" id="SignalP"/>
    </source>
</evidence>
<feature type="chain" id="PRO_5045970408" evidence="2">
    <location>
        <begin position="27"/>
        <end position="336"/>
    </location>
</feature>
<comment type="caution">
    <text evidence="3">The sequence shown here is derived from an EMBL/GenBank/DDBJ whole genome shotgun (WGS) entry which is preliminary data.</text>
</comment>
<dbReference type="RefSeq" id="WP_399844402.1">
    <property type="nucleotide sequence ID" value="NZ_JBITWC010000015.1"/>
</dbReference>
<accession>A0ABW8BW32</accession>
<dbReference type="InterPro" id="IPR038404">
    <property type="entry name" value="TRAP_DctP_sf"/>
</dbReference>
<dbReference type="EMBL" id="JBITWC010000015">
    <property type="protein sequence ID" value="MFI8750446.1"/>
    <property type="molecule type" value="Genomic_DNA"/>
</dbReference>
<dbReference type="InterPro" id="IPR018389">
    <property type="entry name" value="DctP_fam"/>
</dbReference>
<dbReference type="Pfam" id="PF03480">
    <property type="entry name" value="DctP"/>
    <property type="match status" value="1"/>
</dbReference>
<gene>
    <name evidence="3" type="primary">dctP</name>
    <name evidence="3" type="ORF">ACIGG6_10635</name>
</gene>
<dbReference type="NCBIfam" id="NF037995">
    <property type="entry name" value="TRAP_S1"/>
    <property type="match status" value="1"/>
</dbReference>
<protein>
    <submittedName>
        <fullName evidence="3">TRAP transporter substrate-binding protein DctP</fullName>
    </submittedName>
</protein>
<evidence type="ECO:0000313" key="3">
    <source>
        <dbReference type="EMBL" id="MFI8750446.1"/>
    </source>
</evidence>
<reference evidence="3 4" key="1">
    <citation type="submission" date="2024-10" db="EMBL/GenBank/DDBJ databases">
        <title>The Natural Products Discovery Center: Release of the First 8490 Sequenced Strains for Exploring Actinobacteria Biosynthetic Diversity.</title>
        <authorList>
            <person name="Kalkreuter E."/>
            <person name="Kautsar S.A."/>
            <person name="Yang D."/>
            <person name="Bader C.D."/>
            <person name="Teijaro C.N."/>
            <person name="Fluegel L."/>
            <person name="Davis C.M."/>
            <person name="Simpson J.R."/>
            <person name="Lauterbach L."/>
            <person name="Steele A.D."/>
            <person name="Gui C."/>
            <person name="Meng S."/>
            <person name="Li G."/>
            <person name="Viehrig K."/>
            <person name="Ye F."/>
            <person name="Su P."/>
            <person name="Kiefer A.F."/>
            <person name="Nichols A."/>
            <person name="Cepeda A.J."/>
            <person name="Yan W."/>
            <person name="Fan B."/>
            <person name="Jiang Y."/>
            <person name="Adhikari A."/>
            <person name="Zheng C.-J."/>
            <person name="Schuster L."/>
            <person name="Cowan T.M."/>
            <person name="Smanski M.J."/>
            <person name="Chevrette M.G."/>
            <person name="De Carvalho L.P.S."/>
            <person name="Shen B."/>
        </authorList>
    </citation>
    <scope>NUCLEOTIDE SEQUENCE [LARGE SCALE GENOMIC DNA]</scope>
    <source>
        <strain evidence="3 4">NPDC077409</strain>
    </source>
</reference>
<proteinExistence type="predicted"/>
<evidence type="ECO:0000256" key="1">
    <source>
        <dbReference type="ARBA" id="ARBA00022729"/>
    </source>
</evidence>
<organism evidence="3 4">
    <name type="scientific">Vreelandella lionensis</name>
    <dbReference type="NCBI Taxonomy" id="1144478"/>
    <lineage>
        <taxon>Bacteria</taxon>
        <taxon>Pseudomonadati</taxon>
        <taxon>Pseudomonadota</taxon>
        <taxon>Gammaproteobacteria</taxon>
        <taxon>Oceanospirillales</taxon>
        <taxon>Halomonadaceae</taxon>
        <taxon>Vreelandella</taxon>
    </lineage>
</organism>
<dbReference type="PANTHER" id="PTHR33376:SF4">
    <property type="entry name" value="SIALIC ACID-BINDING PERIPLASMIC PROTEIN SIAP"/>
    <property type="match status" value="1"/>
</dbReference>
<keyword evidence="4" id="KW-1185">Reference proteome</keyword>
<dbReference type="Proteomes" id="UP001614338">
    <property type="component" value="Unassembled WGS sequence"/>
</dbReference>
<dbReference type="PANTHER" id="PTHR33376">
    <property type="match status" value="1"/>
</dbReference>
<feature type="signal peptide" evidence="2">
    <location>
        <begin position="1"/>
        <end position="26"/>
    </location>
</feature>
<dbReference type="Gene3D" id="3.40.190.170">
    <property type="entry name" value="Bacterial extracellular solute-binding protein, family 7"/>
    <property type="match status" value="1"/>
</dbReference>
<sequence length="336" mass="37270">MNKLAAISSIPVTALALGAFSFNVKASEEVYELIFSTYLPPSYEYIYTPAENFVNKIQERSDGRLKVDIFHSAQLFEGHDELSALSRGDIDITNMTGTYPSASVPSLGIFALPFMFDDISHLERAMEAGLLDAGLRSELEDDHDTVILGVAPLDPYELYSRQDPITEKEDFSEKVWATTGATDAKAIQLLGGSPTGMSSSELYLAFDRGVVDATPRPLITGLGRSLDEVVNHITLTSFLIDTSILAINRDSWGRLPEDLQTIIREAAAERDAEQYAMVEDFISSTIEYYEKNGVEIHQLPEKTIAQLREATAPVIKEWSASVENGERYLEIIEETR</sequence>